<dbReference type="Proteomes" id="UP000032142">
    <property type="component" value="Unassembled WGS sequence"/>
</dbReference>
<gene>
    <name evidence="1" type="ORF">F383_29701</name>
</gene>
<dbReference type="EMBL" id="JRRC01419032">
    <property type="protein sequence ID" value="KHG04825.1"/>
    <property type="molecule type" value="Genomic_DNA"/>
</dbReference>
<sequence>MLQNKNSRLCKKNWKLLLSWKRRLSLMKQMVHNCAIEGISR</sequence>
<evidence type="ECO:0000313" key="1">
    <source>
        <dbReference type="EMBL" id="KHG04825.1"/>
    </source>
</evidence>
<protein>
    <submittedName>
        <fullName evidence="1">Uncharacterized protein</fullName>
    </submittedName>
</protein>
<accession>A0A0B0MVS7</accession>
<dbReference type="AlphaFoldDB" id="A0A0B0MVS7"/>
<reference evidence="2" key="1">
    <citation type="submission" date="2014-09" db="EMBL/GenBank/DDBJ databases">
        <authorList>
            <person name="Mudge J."/>
            <person name="Ramaraj T."/>
            <person name="Lindquist I.E."/>
            <person name="Bharti A.K."/>
            <person name="Sundararajan A."/>
            <person name="Cameron C.T."/>
            <person name="Woodward J.E."/>
            <person name="May G.D."/>
            <person name="Brubaker C."/>
            <person name="Broadhvest J."/>
            <person name="Wilkins T.A."/>
        </authorList>
    </citation>
    <scope>NUCLEOTIDE SEQUENCE</scope>
    <source>
        <strain evidence="2">cv. AKA8401</strain>
    </source>
</reference>
<comment type="caution">
    <text evidence="1">The sequence shown here is derived from an EMBL/GenBank/DDBJ whole genome shotgun (WGS) entry which is preliminary data.</text>
</comment>
<evidence type="ECO:0000313" key="2">
    <source>
        <dbReference type="Proteomes" id="UP000032142"/>
    </source>
</evidence>
<keyword evidence="2" id="KW-1185">Reference proteome</keyword>
<proteinExistence type="predicted"/>
<name>A0A0B0MVS7_GOSAR</name>
<organism evidence="1 2">
    <name type="scientific">Gossypium arboreum</name>
    <name type="common">Tree cotton</name>
    <name type="synonym">Gossypium nanking</name>
    <dbReference type="NCBI Taxonomy" id="29729"/>
    <lineage>
        <taxon>Eukaryota</taxon>
        <taxon>Viridiplantae</taxon>
        <taxon>Streptophyta</taxon>
        <taxon>Embryophyta</taxon>
        <taxon>Tracheophyta</taxon>
        <taxon>Spermatophyta</taxon>
        <taxon>Magnoliopsida</taxon>
        <taxon>eudicotyledons</taxon>
        <taxon>Gunneridae</taxon>
        <taxon>Pentapetalae</taxon>
        <taxon>rosids</taxon>
        <taxon>malvids</taxon>
        <taxon>Malvales</taxon>
        <taxon>Malvaceae</taxon>
        <taxon>Malvoideae</taxon>
        <taxon>Gossypium</taxon>
    </lineage>
</organism>